<evidence type="ECO:0000256" key="5">
    <source>
        <dbReference type="ARBA" id="ARBA00022553"/>
    </source>
</evidence>
<dbReference type="InterPro" id="IPR011268">
    <property type="entry name" value="Purine_phosphorylase"/>
</dbReference>
<dbReference type="PANTHER" id="PTHR11904:SF9">
    <property type="entry name" value="PURINE NUCLEOSIDE PHOSPHORYLASE-RELATED"/>
    <property type="match status" value="1"/>
</dbReference>
<evidence type="ECO:0000259" key="11">
    <source>
        <dbReference type="Pfam" id="PF01048"/>
    </source>
</evidence>
<dbReference type="GO" id="GO:0005737">
    <property type="term" value="C:cytoplasm"/>
    <property type="evidence" value="ECO:0007669"/>
    <property type="project" value="TreeGrafter"/>
</dbReference>
<proteinExistence type="inferred from homology"/>
<keyword evidence="6 9" id="KW-0328">Glycosyltransferase</keyword>
<evidence type="ECO:0000313" key="19">
    <source>
        <dbReference type="Proteomes" id="UP001241571"/>
    </source>
</evidence>
<dbReference type="GeneID" id="93222965"/>
<dbReference type="EMBL" id="JASUBT010000001">
    <property type="protein sequence ID" value="MDL4934645.1"/>
    <property type="molecule type" value="Genomic_DNA"/>
</dbReference>
<dbReference type="PIRSF" id="PIRSF000477">
    <property type="entry name" value="PurNPase"/>
    <property type="match status" value="1"/>
</dbReference>
<dbReference type="AlphaFoldDB" id="A0A1L8TUQ0"/>
<dbReference type="EMBL" id="JABXJK010000039">
    <property type="protein sequence ID" value="MBA0972542.1"/>
    <property type="molecule type" value="Genomic_DNA"/>
</dbReference>
<evidence type="ECO:0000313" key="16">
    <source>
        <dbReference type="Proteomes" id="UP000254807"/>
    </source>
</evidence>
<keyword evidence="5" id="KW-0597">Phosphoprotein</keyword>
<feature type="binding site" evidence="10">
    <location>
        <position position="31"/>
    </location>
    <ligand>
        <name>phosphate</name>
        <dbReference type="ChEBI" id="CHEBI:43474"/>
    </ligand>
</feature>
<dbReference type="NCBIfam" id="NF006054">
    <property type="entry name" value="PRK08202.1"/>
    <property type="match status" value="1"/>
</dbReference>
<dbReference type="NCBIfam" id="TIGR01700">
    <property type="entry name" value="PNPH"/>
    <property type="match status" value="1"/>
</dbReference>
<evidence type="ECO:0000313" key="14">
    <source>
        <dbReference type="EMBL" id="QOG28765.1"/>
    </source>
</evidence>
<dbReference type="Proteomes" id="UP000516696">
    <property type="component" value="Chromosome"/>
</dbReference>
<accession>A0A1L8TUQ0</accession>
<gene>
    <name evidence="15" type="primary">punA</name>
    <name evidence="14" type="ORF">EGM181_16545</name>
    <name evidence="12" type="ORF">HWH42_08080</name>
    <name evidence="15" type="ORF">NCTC12360_02982</name>
    <name evidence="13" type="ORF">QRX88_02790</name>
</gene>
<evidence type="ECO:0000313" key="18">
    <source>
        <dbReference type="Proteomes" id="UP000571857"/>
    </source>
</evidence>
<dbReference type="FunFam" id="3.40.50.1580:FF:000010">
    <property type="entry name" value="Purine nucleoside phosphorylase"/>
    <property type="match status" value="1"/>
</dbReference>
<dbReference type="InterPro" id="IPR035994">
    <property type="entry name" value="Nucleoside_phosphorylase_sf"/>
</dbReference>
<reference evidence="13 19" key="4">
    <citation type="submission" date="2023-06" db="EMBL/GenBank/DDBJ databases">
        <title>Acute promotion of culturable opportunistic pathogens and persistent increase of antibiotic resistance following antibiotic exposure in mouse gut microbiota.</title>
        <authorList>
            <person name="Li L."/>
            <person name="Wang B."/>
            <person name="Sun Y."/>
            <person name="Wang M."/>
            <person name="Xu H."/>
        </authorList>
    </citation>
    <scope>NUCLEOTIDE SEQUENCE [LARGE SCALE GENOMIC DNA]</scope>
    <source>
        <strain evidence="13 19">CRI2_2</strain>
    </source>
</reference>
<evidence type="ECO:0000256" key="1">
    <source>
        <dbReference type="ARBA" id="ARBA00002678"/>
    </source>
</evidence>
<dbReference type="Proteomes" id="UP000571857">
    <property type="component" value="Unassembled WGS sequence"/>
</dbReference>
<dbReference type="UniPathway" id="UPA00606"/>
<dbReference type="OrthoDB" id="1523230at2"/>
<reference evidence="12 18" key="3">
    <citation type="submission" date="2020-06" db="EMBL/GenBank/DDBJ databases">
        <title>Crossreactivity between MHC class I-restricted antigens from cancer cells and an enterococcal bacteriophage.</title>
        <authorList>
            <person name="Fluckiger A."/>
            <person name="Daillere R."/>
            <person name="Sassi M."/>
            <person name="Cattoir V."/>
            <person name="Kroemer G."/>
            <person name="Zitvogel L."/>
        </authorList>
    </citation>
    <scope>NUCLEOTIDE SEQUENCE [LARGE SCALE GENOMIC DNA]</scope>
    <source>
        <strain evidence="12 18">EG4</strain>
    </source>
</reference>
<evidence type="ECO:0000256" key="8">
    <source>
        <dbReference type="ARBA" id="ARBA00048556"/>
    </source>
</evidence>
<dbReference type="RefSeq" id="WP_005470023.1">
    <property type="nucleotide sequence ID" value="NZ_BTSN01000004.1"/>
</dbReference>
<protein>
    <recommendedName>
        <fullName evidence="9">Purine nucleoside phosphorylase</fullName>
        <ecNumber evidence="9">2.4.2.1</ecNumber>
    </recommendedName>
    <alternativeName>
        <fullName evidence="9">Inosine-guanosine phosphorylase</fullName>
    </alternativeName>
</protein>
<sequence>MTTLHEKLQETTTFIKEKGVGSIDFGLILGSGLGELADEIENPIVLPYNDIPHFPVSTVVGHAGQLVYGTLSGKKVLAMQGRFHYYEGHSMQTVTYPVRVMAALEAHSLVVTNACGGVNESFQPGDLMLITDQINFMGDNPLIGANEEEMGPRFPDMSQAYHPSYRETAKQIAETKGLHLKEGVYMGFSGPTYETPAEIRFARTIGADAVGMSTVPEVIVAVHSGLKVLGVSCITNLAAGMQASLNHEEVVETTERVKAEFKALIKETLANL</sequence>
<evidence type="ECO:0000256" key="2">
    <source>
        <dbReference type="ARBA" id="ARBA00005058"/>
    </source>
</evidence>
<organism evidence="15 16">
    <name type="scientific">Enterococcus gallinarum</name>
    <dbReference type="NCBI Taxonomy" id="1353"/>
    <lineage>
        <taxon>Bacteria</taxon>
        <taxon>Bacillati</taxon>
        <taxon>Bacillota</taxon>
        <taxon>Bacilli</taxon>
        <taxon>Lactobacillales</taxon>
        <taxon>Enterococcaceae</taxon>
        <taxon>Enterococcus</taxon>
    </lineage>
</organism>
<comment type="similarity">
    <text evidence="3 9">Belongs to the PNP/MTAP phosphorylase family.</text>
</comment>
<evidence type="ECO:0000256" key="4">
    <source>
        <dbReference type="ARBA" id="ARBA00011233"/>
    </source>
</evidence>
<feature type="binding site" evidence="10">
    <location>
        <position position="213"/>
    </location>
    <ligand>
        <name>phosphate</name>
        <dbReference type="ChEBI" id="CHEBI:43474"/>
    </ligand>
</feature>
<dbReference type="InterPro" id="IPR000845">
    <property type="entry name" value="Nucleoside_phosphorylase_d"/>
</dbReference>
<evidence type="ECO:0000256" key="9">
    <source>
        <dbReference type="PIRNR" id="PIRNR000477"/>
    </source>
</evidence>
<feature type="binding site" evidence="10">
    <location>
        <begin position="82"/>
        <end position="84"/>
    </location>
    <ligand>
        <name>phosphate</name>
        <dbReference type="ChEBI" id="CHEBI:43474"/>
    </ligand>
</feature>
<name>A0A1L8TUQ0_ENTGA</name>
<dbReference type="Proteomes" id="UP000254807">
    <property type="component" value="Unassembled WGS sequence"/>
</dbReference>
<evidence type="ECO:0000256" key="7">
    <source>
        <dbReference type="ARBA" id="ARBA00022679"/>
    </source>
</evidence>
<evidence type="ECO:0000313" key="15">
    <source>
        <dbReference type="EMBL" id="STD84443.1"/>
    </source>
</evidence>
<evidence type="ECO:0000313" key="12">
    <source>
        <dbReference type="EMBL" id="MBA0972542.1"/>
    </source>
</evidence>
<feature type="binding site" evidence="10">
    <location>
        <position position="194"/>
    </location>
    <ligand>
        <name>a purine D-ribonucleoside</name>
        <dbReference type="ChEBI" id="CHEBI:142355"/>
    </ligand>
</feature>
<dbReference type="CDD" id="cd09009">
    <property type="entry name" value="PNP-EcPNPII_like"/>
    <property type="match status" value="1"/>
</dbReference>
<evidence type="ECO:0000313" key="13">
    <source>
        <dbReference type="EMBL" id="MDL4934645.1"/>
    </source>
</evidence>
<dbReference type="GO" id="GO:0009116">
    <property type="term" value="P:nucleoside metabolic process"/>
    <property type="evidence" value="ECO:0007669"/>
    <property type="project" value="InterPro"/>
</dbReference>
<dbReference type="EC" id="2.4.2.1" evidence="9"/>
<dbReference type="SUPFAM" id="SSF53167">
    <property type="entry name" value="Purine and uridine phosphorylases"/>
    <property type="match status" value="1"/>
</dbReference>
<comment type="subunit">
    <text evidence="4">Homotrimer.</text>
</comment>
<dbReference type="InterPro" id="IPR011270">
    <property type="entry name" value="Pur_Nuc_Pase_Ino/Guo-sp"/>
</dbReference>
<feature type="binding site" evidence="10">
    <location>
        <position position="236"/>
    </location>
    <ligand>
        <name>a purine D-ribonucleoside</name>
        <dbReference type="ChEBI" id="CHEBI:142355"/>
    </ligand>
</feature>
<reference evidence="14 17" key="2">
    <citation type="submission" date="2020-03" db="EMBL/GenBank/DDBJ databases">
        <title>Characterization of ganglioside-mimicking enterococci.</title>
        <authorList>
            <person name="Patry R.T."/>
            <person name="Nothaft H."/>
            <person name="Bridger R."/>
            <person name="Shajahan A."/>
            <person name="Huynh S."/>
            <person name="Sanchez S."/>
            <person name="Azadi P."/>
            <person name="Cooper K."/>
            <person name="Miller W.G."/>
            <person name="Parker C.T."/>
            <person name="Wells L."/>
            <person name="Szymanski C.M."/>
        </authorList>
    </citation>
    <scope>NUCLEOTIDE SEQUENCE [LARGE SCALE GENOMIC DNA]</scope>
    <source>
        <strain evidence="14 17">EGM181</strain>
    </source>
</reference>
<comment type="catalytic activity">
    <reaction evidence="8">
        <text>a purine 2'-deoxy-D-ribonucleoside + phosphate = a purine nucleobase + 2-deoxy-alpha-D-ribose 1-phosphate</text>
        <dbReference type="Rhea" id="RHEA:36431"/>
        <dbReference type="ChEBI" id="CHEBI:26386"/>
        <dbReference type="ChEBI" id="CHEBI:43474"/>
        <dbReference type="ChEBI" id="CHEBI:57259"/>
        <dbReference type="ChEBI" id="CHEBI:142361"/>
        <dbReference type="EC" id="2.4.2.1"/>
    </reaction>
</comment>
<evidence type="ECO:0000256" key="6">
    <source>
        <dbReference type="ARBA" id="ARBA00022676"/>
    </source>
</evidence>
<dbReference type="EMBL" id="UFYW01000001">
    <property type="protein sequence ID" value="STD84443.1"/>
    <property type="molecule type" value="Genomic_DNA"/>
</dbReference>
<comment type="pathway">
    <text evidence="2 9">Purine metabolism; purine nucleoside salvage.</text>
</comment>
<dbReference type="PANTHER" id="PTHR11904">
    <property type="entry name" value="METHYLTHIOADENOSINE/PURINE NUCLEOSIDE PHOSPHORYLASE"/>
    <property type="match status" value="1"/>
</dbReference>
<dbReference type="Proteomes" id="UP001241571">
    <property type="component" value="Unassembled WGS sequence"/>
</dbReference>
<dbReference type="GO" id="GO:0004731">
    <property type="term" value="F:purine-nucleoside phosphorylase activity"/>
    <property type="evidence" value="ECO:0007669"/>
    <property type="project" value="UniProtKB-EC"/>
</dbReference>
<feature type="binding site" evidence="10">
    <location>
        <position position="114"/>
    </location>
    <ligand>
        <name>phosphate</name>
        <dbReference type="ChEBI" id="CHEBI:43474"/>
    </ligand>
</feature>
<dbReference type="EMBL" id="CP050485">
    <property type="protein sequence ID" value="QOG28765.1"/>
    <property type="molecule type" value="Genomic_DNA"/>
</dbReference>
<feature type="binding site" evidence="10">
    <location>
        <position position="62"/>
    </location>
    <ligand>
        <name>phosphate</name>
        <dbReference type="ChEBI" id="CHEBI:43474"/>
    </ligand>
</feature>
<keyword evidence="7 9" id="KW-0808">Transferase</keyword>
<dbReference type="NCBIfam" id="TIGR01697">
    <property type="entry name" value="PNPH-PUNA-XAPA"/>
    <property type="match status" value="1"/>
</dbReference>
<evidence type="ECO:0000256" key="3">
    <source>
        <dbReference type="ARBA" id="ARBA00006751"/>
    </source>
</evidence>
<dbReference type="Gene3D" id="3.40.50.1580">
    <property type="entry name" value="Nucleoside phosphorylase domain"/>
    <property type="match status" value="1"/>
</dbReference>
<feature type="domain" description="Nucleoside phosphorylase" evidence="11">
    <location>
        <begin position="25"/>
        <end position="269"/>
    </location>
</feature>
<reference evidence="15 16" key="1">
    <citation type="submission" date="2018-06" db="EMBL/GenBank/DDBJ databases">
        <authorList>
            <consortium name="Pathogen Informatics"/>
            <person name="Doyle S."/>
        </authorList>
    </citation>
    <scope>NUCLEOTIDE SEQUENCE [LARGE SCALE GENOMIC DNA]</scope>
    <source>
        <strain evidence="15 16">NCTC12360</strain>
    </source>
</reference>
<comment type="function">
    <text evidence="1">The purine nucleoside phosphorylases catalyze the phosphorolytic breakdown of the N-glycosidic bond in the beta-(deoxy)ribonucleoside molecules, with the formation of the corresponding free purine bases and pentose-1-phosphate. Cleaves guanosine, inosine, 2'-deoxyguanosine and 2'-deoxyinosine.</text>
</comment>
<keyword evidence="16" id="KW-1185">Reference proteome</keyword>
<evidence type="ECO:0000256" key="10">
    <source>
        <dbReference type="PIRSR" id="PIRSR000477-2"/>
    </source>
</evidence>
<dbReference type="Pfam" id="PF01048">
    <property type="entry name" value="PNP_UDP_1"/>
    <property type="match status" value="1"/>
</dbReference>
<evidence type="ECO:0000313" key="17">
    <source>
        <dbReference type="Proteomes" id="UP000516696"/>
    </source>
</evidence>